<feature type="domain" description="Uracil-DNA glycosylase-like" evidence="5">
    <location>
        <begin position="62"/>
        <end position="220"/>
    </location>
</feature>
<dbReference type="SMART" id="SM00987">
    <property type="entry name" value="UreE_C"/>
    <property type="match status" value="1"/>
</dbReference>
<keyword evidence="3" id="KW-0234">DNA repair</keyword>
<dbReference type="InterPro" id="IPR015637">
    <property type="entry name" value="MUG/TDG"/>
</dbReference>
<dbReference type="GO" id="GO:0004844">
    <property type="term" value="F:uracil DNA N-glycosylase activity"/>
    <property type="evidence" value="ECO:0007669"/>
    <property type="project" value="TreeGrafter"/>
</dbReference>
<keyword evidence="1" id="KW-0227">DNA damage</keyword>
<dbReference type="Proteomes" id="UP000199343">
    <property type="component" value="Unassembled WGS sequence"/>
</dbReference>
<name>A0A1C6VRZ8_9ACTN</name>
<dbReference type="InterPro" id="IPR036895">
    <property type="entry name" value="Uracil-DNA_glycosylase-like_sf"/>
</dbReference>
<feature type="region of interest" description="Disordered" evidence="4">
    <location>
        <begin position="1"/>
        <end position="49"/>
    </location>
</feature>
<evidence type="ECO:0000259" key="5">
    <source>
        <dbReference type="SMART" id="SM00986"/>
    </source>
</evidence>
<protein>
    <submittedName>
        <fullName evidence="6">G/U mismatch-specific uracil-DNA glycosylase</fullName>
    </submittedName>
</protein>
<dbReference type="InterPro" id="IPR005122">
    <property type="entry name" value="Uracil-DNA_glycosylase-like"/>
</dbReference>
<evidence type="ECO:0000313" key="7">
    <source>
        <dbReference type="Proteomes" id="UP000199343"/>
    </source>
</evidence>
<dbReference type="PANTHER" id="PTHR12159:SF9">
    <property type="entry name" value="G_T MISMATCH-SPECIFIC THYMINE DNA GLYCOSYLASE"/>
    <property type="match status" value="1"/>
</dbReference>
<organism evidence="6 7">
    <name type="scientific">Micromonospora peucetia</name>
    <dbReference type="NCBI Taxonomy" id="47871"/>
    <lineage>
        <taxon>Bacteria</taxon>
        <taxon>Bacillati</taxon>
        <taxon>Actinomycetota</taxon>
        <taxon>Actinomycetes</taxon>
        <taxon>Micromonosporales</taxon>
        <taxon>Micromonosporaceae</taxon>
        <taxon>Micromonospora</taxon>
    </lineage>
</organism>
<dbReference type="SUPFAM" id="SSF52141">
    <property type="entry name" value="Uracil-DNA glycosylase-like"/>
    <property type="match status" value="1"/>
</dbReference>
<gene>
    <name evidence="6" type="ORF">GA0070608_3910</name>
</gene>
<dbReference type="SMART" id="SM00986">
    <property type="entry name" value="UDG"/>
    <property type="match status" value="1"/>
</dbReference>
<dbReference type="GO" id="GO:0008263">
    <property type="term" value="F:pyrimidine-specific mismatch base pair DNA N-glycosylase activity"/>
    <property type="evidence" value="ECO:0007669"/>
    <property type="project" value="TreeGrafter"/>
</dbReference>
<dbReference type="STRING" id="47871.GA0070608_3910"/>
<dbReference type="Gene3D" id="3.40.470.10">
    <property type="entry name" value="Uracil-DNA glycosylase-like domain"/>
    <property type="match status" value="1"/>
</dbReference>
<evidence type="ECO:0000256" key="1">
    <source>
        <dbReference type="ARBA" id="ARBA00022763"/>
    </source>
</evidence>
<dbReference type="GO" id="GO:0006285">
    <property type="term" value="P:base-excision repair, AP site formation"/>
    <property type="evidence" value="ECO:0007669"/>
    <property type="project" value="InterPro"/>
</dbReference>
<reference evidence="7" key="1">
    <citation type="submission" date="2016-06" db="EMBL/GenBank/DDBJ databases">
        <authorList>
            <person name="Varghese N."/>
            <person name="Submissions Spin"/>
        </authorList>
    </citation>
    <scope>NUCLEOTIDE SEQUENCE [LARGE SCALE GENOMIC DNA]</scope>
    <source>
        <strain evidence="7">DSM 43363</strain>
    </source>
</reference>
<evidence type="ECO:0000256" key="4">
    <source>
        <dbReference type="SAM" id="MobiDB-lite"/>
    </source>
</evidence>
<dbReference type="AlphaFoldDB" id="A0A1C6VRZ8"/>
<accession>A0A1C6VRZ8</accession>
<keyword evidence="2" id="KW-0378">Hydrolase</keyword>
<sequence length="226" mass="23819">MATPADGSGPGSPARGRTQPAPAAQTTQMTPPTQATQAAQAGGRYSRPTREELAAAAERTIPDVVAPGLAVLFVGINPGLWSAATGWHFARPGNRFWPALHRGGFTPRLLHPSEQDELPGYGLGITNMVARASARADELTPAELVEGTETLTDKVERYRPRWVAVVGVTAYRIGFARPKAAFGPQPERLAGARLWVLPNPSGLNAHFTPETLGAAFAELRAAVGAS</sequence>
<proteinExistence type="predicted"/>
<dbReference type="EMBL" id="FMIC01000002">
    <property type="protein sequence ID" value="SCL69106.1"/>
    <property type="molecule type" value="Genomic_DNA"/>
</dbReference>
<dbReference type="NCBIfam" id="NF007570">
    <property type="entry name" value="PRK10201.1"/>
    <property type="match status" value="1"/>
</dbReference>
<evidence type="ECO:0000256" key="3">
    <source>
        <dbReference type="ARBA" id="ARBA00023204"/>
    </source>
</evidence>
<evidence type="ECO:0000256" key="2">
    <source>
        <dbReference type="ARBA" id="ARBA00022801"/>
    </source>
</evidence>
<dbReference type="CDD" id="cd10028">
    <property type="entry name" value="UDG-F2_TDG_MUG"/>
    <property type="match status" value="1"/>
</dbReference>
<feature type="compositionally biased region" description="Low complexity" evidence="4">
    <location>
        <begin position="18"/>
        <end position="41"/>
    </location>
</feature>
<dbReference type="PANTHER" id="PTHR12159">
    <property type="entry name" value="G/T AND G/U MISMATCH-SPECIFIC DNA GLYCOSYLASE"/>
    <property type="match status" value="1"/>
</dbReference>
<evidence type="ECO:0000313" key="6">
    <source>
        <dbReference type="EMBL" id="SCL69106.1"/>
    </source>
</evidence>
<dbReference type="Pfam" id="PF03167">
    <property type="entry name" value="UDG"/>
    <property type="match status" value="1"/>
</dbReference>